<dbReference type="CDD" id="cd00637">
    <property type="entry name" value="7tm_classA_rhodopsin-like"/>
    <property type="match status" value="1"/>
</dbReference>
<keyword evidence="3 8" id="KW-1133">Transmembrane helix</keyword>
<dbReference type="AlphaFoldDB" id="A0A1D1VE09"/>
<evidence type="ECO:0000256" key="4">
    <source>
        <dbReference type="ARBA" id="ARBA00023040"/>
    </source>
</evidence>
<dbReference type="SUPFAM" id="SSF81321">
    <property type="entry name" value="Family A G protein-coupled receptor-like"/>
    <property type="match status" value="1"/>
</dbReference>
<evidence type="ECO:0000313" key="10">
    <source>
        <dbReference type="EMBL" id="GAU97123.1"/>
    </source>
</evidence>
<evidence type="ECO:0000256" key="2">
    <source>
        <dbReference type="ARBA" id="ARBA00022692"/>
    </source>
</evidence>
<evidence type="ECO:0000256" key="6">
    <source>
        <dbReference type="ARBA" id="ARBA00023170"/>
    </source>
</evidence>
<evidence type="ECO:0000256" key="3">
    <source>
        <dbReference type="ARBA" id="ARBA00022989"/>
    </source>
</evidence>
<proteinExistence type="predicted"/>
<evidence type="ECO:0000259" key="9">
    <source>
        <dbReference type="PROSITE" id="PS50262"/>
    </source>
</evidence>
<dbReference type="GO" id="GO:0005886">
    <property type="term" value="C:plasma membrane"/>
    <property type="evidence" value="ECO:0007669"/>
    <property type="project" value="TreeGrafter"/>
</dbReference>
<evidence type="ECO:0000256" key="5">
    <source>
        <dbReference type="ARBA" id="ARBA00023136"/>
    </source>
</evidence>
<keyword evidence="2 8" id="KW-0812">Transmembrane</keyword>
<evidence type="ECO:0000256" key="7">
    <source>
        <dbReference type="ARBA" id="ARBA00023224"/>
    </source>
</evidence>
<dbReference type="PROSITE" id="PS50262">
    <property type="entry name" value="G_PROTEIN_RECEP_F1_2"/>
    <property type="match status" value="1"/>
</dbReference>
<feature type="transmembrane region" description="Helical" evidence="8">
    <location>
        <begin position="39"/>
        <end position="60"/>
    </location>
</feature>
<dbReference type="Gene3D" id="1.20.1070.10">
    <property type="entry name" value="Rhodopsin 7-helix transmembrane proteins"/>
    <property type="match status" value="1"/>
</dbReference>
<feature type="transmembrane region" description="Helical" evidence="8">
    <location>
        <begin position="108"/>
        <end position="130"/>
    </location>
</feature>
<comment type="caution">
    <text evidence="10">The sequence shown here is derived from an EMBL/GenBank/DDBJ whole genome shotgun (WGS) entry which is preliminary data.</text>
</comment>
<comment type="subcellular location">
    <subcellularLocation>
        <location evidence="1">Membrane</location>
        <topology evidence="1">Multi-pass membrane protein</topology>
    </subcellularLocation>
</comment>
<gene>
    <name evidence="10" type="primary">RvY_08476-1</name>
    <name evidence="10" type="synonym">RvY_08476.1</name>
    <name evidence="10" type="ORF">RvY_08476</name>
</gene>
<keyword evidence="11" id="KW-1185">Reference proteome</keyword>
<dbReference type="OrthoDB" id="5961208at2759"/>
<dbReference type="EMBL" id="BDGG01000004">
    <property type="protein sequence ID" value="GAU97123.1"/>
    <property type="molecule type" value="Genomic_DNA"/>
</dbReference>
<dbReference type="PANTHER" id="PTHR45695:SF9">
    <property type="entry name" value="LEUCOKININ RECEPTOR"/>
    <property type="match status" value="1"/>
</dbReference>
<sequence length="198" mass="22662">MHGSAAGQNFSTSFANVSFRALHDHSIPHPFAYWNLRTAYGATSKLIALLVNTFLVYLFLRHRPVRTSFNVYVVNLCISNMVYLWIYYPVSLLNEWTLYILKPKAACVFLRYMIYTFGGLIVNSHFLIALNRLWAVAVPVSYRNYHKANSLARPAMVCIIMWVLVNIVNLPSVVIDSLQPQGPNEYTQCSKNVRGPLW</sequence>
<protein>
    <recommendedName>
        <fullName evidence="9">G-protein coupled receptors family 1 profile domain-containing protein</fullName>
    </recommendedName>
</protein>
<evidence type="ECO:0000256" key="1">
    <source>
        <dbReference type="ARBA" id="ARBA00004141"/>
    </source>
</evidence>
<evidence type="ECO:0000313" key="11">
    <source>
        <dbReference type="Proteomes" id="UP000186922"/>
    </source>
</evidence>
<dbReference type="PANTHER" id="PTHR45695">
    <property type="entry name" value="LEUCOKININ RECEPTOR-RELATED"/>
    <property type="match status" value="1"/>
</dbReference>
<dbReference type="GO" id="GO:0004930">
    <property type="term" value="F:G protein-coupled receptor activity"/>
    <property type="evidence" value="ECO:0007669"/>
    <property type="project" value="UniProtKB-KW"/>
</dbReference>
<organism evidence="10 11">
    <name type="scientific">Ramazzottius varieornatus</name>
    <name type="common">Water bear</name>
    <name type="synonym">Tardigrade</name>
    <dbReference type="NCBI Taxonomy" id="947166"/>
    <lineage>
        <taxon>Eukaryota</taxon>
        <taxon>Metazoa</taxon>
        <taxon>Ecdysozoa</taxon>
        <taxon>Tardigrada</taxon>
        <taxon>Eutardigrada</taxon>
        <taxon>Parachela</taxon>
        <taxon>Hypsibioidea</taxon>
        <taxon>Ramazzottiidae</taxon>
        <taxon>Ramazzottius</taxon>
    </lineage>
</organism>
<keyword evidence="5 8" id="KW-0472">Membrane</keyword>
<dbReference type="InterPro" id="IPR017452">
    <property type="entry name" value="GPCR_Rhodpsn_7TM"/>
</dbReference>
<feature type="domain" description="G-protein coupled receptors family 1 profile" evidence="9">
    <location>
        <begin position="51"/>
        <end position="198"/>
    </location>
</feature>
<feature type="transmembrane region" description="Helical" evidence="8">
    <location>
        <begin position="69"/>
        <end position="88"/>
    </location>
</feature>
<keyword evidence="4" id="KW-0297">G-protein coupled receptor</keyword>
<keyword evidence="6" id="KW-0675">Receptor</keyword>
<name>A0A1D1VE09_RAMVA</name>
<accession>A0A1D1VE09</accession>
<evidence type="ECO:0000256" key="8">
    <source>
        <dbReference type="SAM" id="Phobius"/>
    </source>
</evidence>
<feature type="transmembrane region" description="Helical" evidence="8">
    <location>
        <begin position="151"/>
        <end position="170"/>
    </location>
</feature>
<dbReference type="InterPro" id="IPR000276">
    <property type="entry name" value="GPCR_Rhodpsn"/>
</dbReference>
<dbReference type="Proteomes" id="UP000186922">
    <property type="component" value="Unassembled WGS sequence"/>
</dbReference>
<dbReference type="Pfam" id="PF00001">
    <property type="entry name" value="7tm_1"/>
    <property type="match status" value="1"/>
</dbReference>
<keyword evidence="7" id="KW-0807">Transducer</keyword>
<reference evidence="10 11" key="1">
    <citation type="journal article" date="2016" name="Nat. Commun.">
        <title>Extremotolerant tardigrade genome and improved radiotolerance of human cultured cells by tardigrade-unique protein.</title>
        <authorList>
            <person name="Hashimoto T."/>
            <person name="Horikawa D.D."/>
            <person name="Saito Y."/>
            <person name="Kuwahara H."/>
            <person name="Kozuka-Hata H."/>
            <person name="Shin-I T."/>
            <person name="Minakuchi Y."/>
            <person name="Ohishi K."/>
            <person name="Motoyama A."/>
            <person name="Aizu T."/>
            <person name="Enomoto A."/>
            <person name="Kondo K."/>
            <person name="Tanaka S."/>
            <person name="Hara Y."/>
            <person name="Koshikawa S."/>
            <person name="Sagara H."/>
            <person name="Miura T."/>
            <person name="Yokobori S."/>
            <person name="Miyagawa K."/>
            <person name="Suzuki Y."/>
            <person name="Kubo T."/>
            <person name="Oyama M."/>
            <person name="Kohara Y."/>
            <person name="Fujiyama A."/>
            <person name="Arakawa K."/>
            <person name="Katayama T."/>
            <person name="Toyoda A."/>
            <person name="Kunieda T."/>
        </authorList>
    </citation>
    <scope>NUCLEOTIDE SEQUENCE [LARGE SCALE GENOMIC DNA]</scope>
    <source>
        <strain evidence="10 11">YOKOZUNA-1</strain>
    </source>
</reference>